<proteinExistence type="predicted"/>
<organism evidence="4 5">
    <name type="scientific">Photobacterium kishitanii</name>
    <dbReference type="NCBI Taxonomy" id="318456"/>
    <lineage>
        <taxon>Bacteria</taxon>
        <taxon>Pseudomonadati</taxon>
        <taxon>Pseudomonadota</taxon>
        <taxon>Gammaproteobacteria</taxon>
        <taxon>Vibrionales</taxon>
        <taxon>Vibrionaceae</taxon>
        <taxon>Photobacterium</taxon>
    </lineage>
</organism>
<gene>
    <name evidence="4" type="ORF">C9J27_16490</name>
</gene>
<comment type="caution">
    <text evidence="4">The sequence shown here is derived from an EMBL/GenBank/DDBJ whole genome shotgun (WGS) entry which is preliminary data.</text>
</comment>
<evidence type="ECO:0000313" key="5">
    <source>
        <dbReference type="Proteomes" id="UP000241426"/>
    </source>
</evidence>
<dbReference type="InterPro" id="IPR050090">
    <property type="entry name" value="Tyrosine_recombinase_XerCD"/>
</dbReference>
<keyword evidence="1" id="KW-0229">DNA integration</keyword>
<dbReference type="PANTHER" id="PTHR30349:SF64">
    <property type="entry name" value="PROPHAGE INTEGRASE INTD-RELATED"/>
    <property type="match status" value="1"/>
</dbReference>
<dbReference type="GO" id="GO:0003677">
    <property type="term" value="F:DNA binding"/>
    <property type="evidence" value="ECO:0007669"/>
    <property type="project" value="InterPro"/>
</dbReference>
<dbReference type="AlphaFoldDB" id="A0A2T3KFB1"/>
<dbReference type="RefSeq" id="WP_107289848.1">
    <property type="nucleotide sequence ID" value="NZ_PYNF01000015.1"/>
</dbReference>
<evidence type="ECO:0000313" key="4">
    <source>
        <dbReference type="EMBL" id="PSU96538.1"/>
    </source>
</evidence>
<evidence type="ECO:0000256" key="1">
    <source>
        <dbReference type="ARBA" id="ARBA00022908"/>
    </source>
</evidence>
<dbReference type="PANTHER" id="PTHR30349">
    <property type="entry name" value="PHAGE INTEGRASE-RELATED"/>
    <property type="match status" value="1"/>
</dbReference>
<dbReference type="Pfam" id="PF00589">
    <property type="entry name" value="Phage_integrase"/>
    <property type="match status" value="1"/>
</dbReference>
<dbReference type="GO" id="GO:0006310">
    <property type="term" value="P:DNA recombination"/>
    <property type="evidence" value="ECO:0007669"/>
    <property type="project" value="UniProtKB-KW"/>
</dbReference>
<dbReference type="InterPro" id="IPR011010">
    <property type="entry name" value="DNA_brk_join_enz"/>
</dbReference>
<dbReference type="InterPro" id="IPR013762">
    <property type="entry name" value="Integrase-like_cat_sf"/>
</dbReference>
<evidence type="ECO:0000259" key="3">
    <source>
        <dbReference type="PROSITE" id="PS51898"/>
    </source>
</evidence>
<dbReference type="GO" id="GO:0015074">
    <property type="term" value="P:DNA integration"/>
    <property type="evidence" value="ECO:0007669"/>
    <property type="project" value="UniProtKB-KW"/>
</dbReference>
<name>A0A2T3KFB1_9GAMM</name>
<feature type="domain" description="Tyr recombinase" evidence="3">
    <location>
        <begin position="291"/>
        <end position="480"/>
    </location>
</feature>
<dbReference type="PROSITE" id="PS51898">
    <property type="entry name" value="TYR_RECOMBINASE"/>
    <property type="match status" value="1"/>
</dbReference>
<evidence type="ECO:0000256" key="2">
    <source>
        <dbReference type="ARBA" id="ARBA00023172"/>
    </source>
</evidence>
<dbReference type="Proteomes" id="UP000241426">
    <property type="component" value="Unassembled WGS sequence"/>
</dbReference>
<keyword evidence="2" id="KW-0233">DNA recombination</keyword>
<dbReference type="SUPFAM" id="SSF56349">
    <property type="entry name" value="DNA breaking-rejoining enzymes"/>
    <property type="match status" value="1"/>
</dbReference>
<protein>
    <submittedName>
        <fullName evidence="4">Integrase</fullName>
    </submittedName>
</protein>
<dbReference type="Gene3D" id="1.10.443.10">
    <property type="entry name" value="Intergrase catalytic core"/>
    <property type="match status" value="1"/>
</dbReference>
<sequence length="482" mass="55017">MSIDPSNALIHNDVTLRPGSLRQQTVISQQLRQRDHFVSNPALAYIHSLAATDTTGGQANARYTLERFSRFLLGSTFDRIDWLMLLTSPTLIEKAMAAFLIHRAKTKAKMKGLFYDPSRSLKNLHINPLKKALLLIGDYYYQQQQISSSQLTDWQDSIEKFSVQNQTQHELDPGWLAPIAIEQTLTIELTSQAQVMLEAFSCFCLRPCIERMDWHSVLYAPVLQTSMQSFLSSRLTMKSSDRKQDYAPATADNLLRMLRGVAHHAWLSESISVETLQRIKAIKLPRGSRQSSGRYLSYTDVDQISALTLAQSNKIKALRDNAIFWLMYESGLRRAEVIGLDIGDIDLYLCKIRVMGKGNKERHVPFSKSSDLYSAIEQWLAIRLQHSQNISSFFCGVNRYQQLTVQRLTTQTLNDLCKHIHQLGFSRRISPHDFRHSVATNLLRSGYDLLLVSKFMGHSSITTTQRYDRRTDDELQGVTPGR</sequence>
<dbReference type="InterPro" id="IPR002104">
    <property type="entry name" value="Integrase_catalytic"/>
</dbReference>
<accession>A0A2T3KFB1</accession>
<dbReference type="EMBL" id="PYNF01000015">
    <property type="protein sequence ID" value="PSU96538.1"/>
    <property type="molecule type" value="Genomic_DNA"/>
</dbReference>
<reference evidence="4 5" key="1">
    <citation type="submission" date="2018-01" db="EMBL/GenBank/DDBJ databases">
        <title>Whole genome sequencing of Histamine producing bacteria.</title>
        <authorList>
            <person name="Butler K."/>
        </authorList>
    </citation>
    <scope>NUCLEOTIDE SEQUENCE [LARGE SCALE GENOMIC DNA]</scope>
    <source>
        <strain evidence="4 5">FS-7.2</strain>
    </source>
</reference>